<protein>
    <submittedName>
        <fullName evidence="1">Glycosyltransferase</fullName>
    </submittedName>
</protein>
<reference evidence="1" key="1">
    <citation type="submission" date="2023-01" db="EMBL/GenBank/DDBJ databases">
        <title>Phages are important unrecognized players in the ecology of the oral pathogen Porphyromonas gingivalis.</title>
        <authorList>
            <person name="Matrishin C.B."/>
            <person name="Kauffman K.M."/>
        </authorList>
    </citation>
    <scope>NUCLEOTIDE SEQUENCE</scope>
    <source>
        <strain evidence="1">ATCC 49417</strain>
    </source>
</reference>
<dbReference type="GO" id="GO:0016757">
    <property type="term" value="F:glycosyltransferase activity"/>
    <property type="evidence" value="ECO:0007669"/>
    <property type="project" value="TreeGrafter"/>
</dbReference>
<dbReference type="InterPro" id="IPR050194">
    <property type="entry name" value="Glycosyltransferase_grp1"/>
</dbReference>
<dbReference type="EMBL" id="CP116614">
    <property type="protein sequence ID" value="WCG02993.1"/>
    <property type="molecule type" value="Genomic_DNA"/>
</dbReference>
<accession>A0AAF0BF54</accession>
<dbReference type="SUPFAM" id="SSF53756">
    <property type="entry name" value="UDP-Glycosyltransferase/glycogen phosphorylase"/>
    <property type="match status" value="1"/>
</dbReference>
<dbReference type="Pfam" id="PF13692">
    <property type="entry name" value="Glyco_trans_1_4"/>
    <property type="match status" value="1"/>
</dbReference>
<dbReference type="AlphaFoldDB" id="A0AAF0BF54"/>
<dbReference type="PANTHER" id="PTHR45947:SF3">
    <property type="entry name" value="SULFOQUINOVOSYL TRANSFERASE SQD2"/>
    <property type="match status" value="1"/>
</dbReference>
<dbReference type="PANTHER" id="PTHR45947">
    <property type="entry name" value="SULFOQUINOVOSYL TRANSFERASE SQD2"/>
    <property type="match status" value="1"/>
</dbReference>
<dbReference type="Gene3D" id="3.40.50.2000">
    <property type="entry name" value="Glycogen Phosphorylase B"/>
    <property type="match status" value="1"/>
</dbReference>
<name>A0AAF0BF54_PORGN</name>
<evidence type="ECO:0000313" key="2">
    <source>
        <dbReference type="Proteomes" id="UP001179501"/>
    </source>
</evidence>
<dbReference type="Proteomes" id="UP001179501">
    <property type="component" value="Chromosome"/>
</dbReference>
<gene>
    <name evidence="1" type="ORF">NY151_10130</name>
</gene>
<sequence length="346" mass="39407">MRKLLFVGGLGAAHEFGGELTKNKFLTKRLRDFFDKLIIVDTYRSRSKPWRLWKLPFILLMNPNTPIIFSTSYGNVYWLHRILKAVFPKRKIVLWVIGGDLHLEVERGRYQVDFLKSLQYLLVEGQAMKDALCRQGVENVKVIPNFKDISLSPSLHCHTPYGSSEVLRLVFFSRIMPDKGCDLILDLAHKLNERGYRDKFVIDFYGPIASDYSERFGSILDTLPNVQYRGSLDLLSESGYVTLASYHLTLFPTFWSGEGFPGVIVDSFISGLPILASDWGLNKELVDKETGFVVPAHDTTVMLSIVSDVINGVIDLEPLAQNARRRAVNYDVSHVVTKELVERIFE</sequence>
<organism evidence="1 2">
    <name type="scientific">Porphyromonas gingivalis</name>
    <name type="common">Bacteroides gingivalis</name>
    <dbReference type="NCBI Taxonomy" id="837"/>
    <lineage>
        <taxon>Bacteria</taxon>
        <taxon>Pseudomonadati</taxon>
        <taxon>Bacteroidota</taxon>
        <taxon>Bacteroidia</taxon>
        <taxon>Bacteroidales</taxon>
        <taxon>Porphyromonadaceae</taxon>
        <taxon>Porphyromonas</taxon>
    </lineage>
</organism>
<evidence type="ECO:0000313" key="1">
    <source>
        <dbReference type="EMBL" id="WCG02993.1"/>
    </source>
</evidence>
<proteinExistence type="predicted"/>
<dbReference type="RefSeq" id="WP_077083671.1">
    <property type="nucleotide sequence ID" value="NZ_CP116614.1"/>
</dbReference>